<keyword evidence="3" id="KW-0687">Ribonucleoprotein</keyword>
<dbReference type="GO" id="GO:0005840">
    <property type="term" value="C:ribosome"/>
    <property type="evidence" value="ECO:0007669"/>
    <property type="project" value="UniProtKB-KW"/>
</dbReference>
<evidence type="ECO:0000256" key="3">
    <source>
        <dbReference type="ARBA" id="ARBA00023274"/>
    </source>
</evidence>
<name>L0B172_THEEQ</name>
<organism evidence="6 7">
    <name type="scientific">Theileria equi strain WA</name>
    <dbReference type="NCBI Taxonomy" id="1537102"/>
    <lineage>
        <taxon>Eukaryota</taxon>
        <taxon>Sar</taxon>
        <taxon>Alveolata</taxon>
        <taxon>Apicomplexa</taxon>
        <taxon>Aconoidasida</taxon>
        <taxon>Piroplasmida</taxon>
        <taxon>Theileriidae</taxon>
        <taxon>Theileria</taxon>
    </lineage>
</organism>
<dbReference type="CDD" id="cd00353">
    <property type="entry name" value="Ribosomal_S15p_S13e"/>
    <property type="match status" value="1"/>
</dbReference>
<keyword evidence="2 6" id="KW-0689">Ribosomal protein</keyword>
<dbReference type="PROSITE" id="PS00362">
    <property type="entry name" value="RIBOSOMAL_S15"/>
    <property type="match status" value="1"/>
</dbReference>
<evidence type="ECO:0000313" key="6">
    <source>
        <dbReference type="EMBL" id="AFZ81258.1"/>
    </source>
</evidence>
<dbReference type="SUPFAM" id="SSF47060">
    <property type="entry name" value="S15/NS1 RNA-binding domain"/>
    <property type="match status" value="1"/>
</dbReference>
<evidence type="ECO:0000256" key="1">
    <source>
        <dbReference type="ARBA" id="ARBA00008434"/>
    </source>
</evidence>
<feature type="chain" id="PRO_5003939628" evidence="5">
    <location>
        <begin position="26"/>
        <end position="824"/>
    </location>
</feature>
<dbReference type="InterPro" id="IPR009068">
    <property type="entry name" value="uS15_NS1_RNA-bd_sf"/>
</dbReference>
<dbReference type="HAMAP" id="MF_01343_B">
    <property type="entry name" value="Ribosomal_uS15_B"/>
    <property type="match status" value="1"/>
</dbReference>
<evidence type="ECO:0000313" key="7">
    <source>
        <dbReference type="Proteomes" id="UP000031512"/>
    </source>
</evidence>
<dbReference type="InterPro" id="IPR000589">
    <property type="entry name" value="Ribosomal_uS15"/>
</dbReference>
<dbReference type="GO" id="GO:1990904">
    <property type="term" value="C:ribonucleoprotein complex"/>
    <property type="evidence" value="ECO:0007669"/>
    <property type="project" value="UniProtKB-KW"/>
</dbReference>
<keyword evidence="5" id="KW-0732">Signal</keyword>
<dbReference type="SMART" id="SM01387">
    <property type="entry name" value="Ribosomal_S15"/>
    <property type="match status" value="1"/>
</dbReference>
<comment type="similarity">
    <text evidence="1">Belongs to the universal ribosomal protein uS15 family.</text>
</comment>
<dbReference type="GeneID" id="15805288"/>
<dbReference type="STRING" id="1537102.L0B172"/>
<sequence>MRLALFNLVLSCCVTLIIWNSPSSGFKIRYGRERSRILKLKKRKGAILTRLNLLTRTRGIGIFPCRATPEDSTPEPESEKEEGTQESFENIVEEEKPKRMPNNPVIEQDLENFDPLFRNIPTLRTLKRNIKLEDRPGAFSAPDYARDFIEQDAWDFHPNKIRVRGKYFSKLYQYELREPMKRHENDTGSPEVVIASLTAKIDYISSHVKNNKKDVQAKRQLVRLATKRRKLLEYLYRKKRDTFYMLIKTFNLPFDESRFSYKRILPENIYSQYRRTKLRPYMHLGLLSPNTQNKKGKSANSNYSRPVYTILDSKPSTTEQKSIKVDNSNILILNSDNFNEISKYPGKIKTGINDALVITPLHNLNLNSVFGESLFEKRKRNEKILHLAELVYLSDGIIVPIDYNELKSNGCRHVYNLKLANILIFFLRECFEQARYPNVHFIVYNWNEISTWNSYRNSFLRRQKKEIHQILNEFIAESGKISTTCEFTNSSEKHDWVTKLYPSIKERIKLHRDCKSDLESDFNGRVKSCEVIKAFRKQTQDSSDDLVSRLNPNQLQELKNLAPSYNQLIELIKVQRERMITFLNDTSNYGHPVEWYKREIDALVNNSLNELVATMHVVKGCENFAKELKNRLVESLKSIIIEFIDTLSLRMHDEIVQEFRNNISSLTISPNLDEELEDAIRTADSLYFKKRKSLEPKILRNDPVYKAKFQSQRADLIQNLKEISNHILEYAISNGMYYHRISIRDGILLLPQNFVLKYLNRLLDKIKIPLRISLNYLSPSAFGFSNFFRLVISPRHARYRSKDTLSPQICRYFTHSDSVNKIIP</sequence>
<dbReference type="VEuPathDB" id="PiroplasmaDB:BEWA_006670"/>
<dbReference type="PANTHER" id="PTHR23321:SF26">
    <property type="entry name" value="SMALL RIBOSOMAL SUBUNIT PROTEIN US15M"/>
    <property type="match status" value="1"/>
</dbReference>
<dbReference type="OrthoDB" id="364880at2759"/>
<evidence type="ECO:0000256" key="4">
    <source>
        <dbReference type="SAM" id="MobiDB-lite"/>
    </source>
</evidence>
<gene>
    <name evidence="6" type="ORF">BEWA_006670</name>
</gene>
<reference evidence="6 7" key="1">
    <citation type="journal article" date="2012" name="BMC Genomics">
        <title>Comparative genomic analysis and phylogenetic position of Theileria equi.</title>
        <authorList>
            <person name="Kappmeyer L.S."/>
            <person name="Thiagarajan M."/>
            <person name="Herndon D.R."/>
            <person name="Ramsay J.D."/>
            <person name="Caler E."/>
            <person name="Djikeng A."/>
            <person name="Gillespie J.J."/>
            <person name="Lau A.O."/>
            <person name="Roalson E.H."/>
            <person name="Silva J.C."/>
            <person name="Silva M.G."/>
            <person name="Suarez C.E."/>
            <person name="Ueti M.W."/>
            <person name="Nene V.M."/>
            <person name="Mealey R.H."/>
            <person name="Knowles D.P."/>
            <person name="Brayton K.A."/>
        </authorList>
    </citation>
    <scope>NUCLEOTIDE SEQUENCE [LARGE SCALE GENOMIC DNA]</scope>
    <source>
        <strain evidence="6 7">WA</strain>
    </source>
</reference>
<dbReference type="Proteomes" id="UP000031512">
    <property type="component" value="Chromosome 3"/>
</dbReference>
<accession>L0B172</accession>
<dbReference type="eggNOG" id="KOG2815">
    <property type="taxonomic scope" value="Eukaryota"/>
</dbReference>
<dbReference type="AlphaFoldDB" id="L0B172"/>
<proteinExistence type="inferred from homology"/>
<dbReference type="RefSeq" id="XP_004830924.1">
    <property type="nucleotide sequence ID" value="XM_004830867.1"/>
</dbReference>
<dbReference type="EMBL" id="CP001670">
    <property type="protein sequence ID" value="AFZ81258.1"/>
    <property type="molecule type" value="Genomic_DNA"/>
</dbReference>
<dbReference type="NCBIfam" id="TIGR00952">
    <property type="entry name" value="S15_bact"/>
    <property type="match status" value="1"/>
</dbReference>
<dbReference type="GO" id="GO:0006412">
    <property type="term" value="P:translation"/>
    <property type="evidence" value="ECO:0007669"/>
    <property type="project" value="InterPro"/>
</dbReference>
<evidence type="ECO:0000256" key="5">
    <source>
        <dbReference type="SAM" id="SignalP"/>
    </source>
</evidence>
<dbReference type="KEGG" id="beq:BEWA_006670"/>
<evidence type="ECO:0000256" key="2">
    <source>
        <dbReference type="ARBA" id="ARBA00022980"/>
    </source>
</evidence>
<keyword evidence="7" id="KW-1185">Reference proteome</keyword>
<dbReference type="Pfam" id="PF00312">
    <property type="entry name" value="Ribosomal_S15"/>
    <property type="match status" value="1"/>
</dbReference>
<dbReference type="PANTHER" id="PTHR23321">
    <property type="entry name" value="RIBOSOMAL PROTEIN S15, BACTERIAL AND ORGANELLAR"/>
    <property type="match status" value="1"/>
</dbReference>
<dbReference type="GO" id="GO:0003735">
    <property type="term" value="F:structural constituent of ribosome"/>
    <property type="evidence" value="ECO:0007669"/>
    <property type="project" value="InterPro"/>
</dbReference>
<dbReference type="InterPro" id="IPR005290">
    <property type="entry name" value="Ribosomal_uS15_bac-type"/>
</dbReference>
<dbReference type="Gene3D" id="1.10.287.10">
    <property type="entry name" value="S15/NS1, RNA-binding"/>
    <property type="match status" value="1"/>
</dbReference>
<feature type="region of interest" description="Disordered" evidence="4">
    <location>
        <begin position="64"/>
        <end position="105"/>
    </location>
</feature>
<feature type="signal peptide" evidence="5">
    <location>
        <begin position="1"/>
        <end position="25"/>
    </location>
</feature>
<protein>
    <submittedName>
        <fullName evidence="6">Ribosomal protein S15 domain-containing protein</fullName>
    </submittedName>
</protein>
<dbReference type="GO" id="GO:0005737">
    <property type="term" value="C:cytoplasm"/>
    <property type="evidence" value="ECO:0007669"/>
    <property type="project" value="UniProtKB-ARBA"/>
</dbReference>